<keyword evidence="2" id="KW-1133">Transmembrane helix</keyword>
<feature type="coiled-coil region" evidence="1">
    <location>
        <begin position="263"/>
        <end position="321"/>
    </location>
</feature>
<evidence type="ECO:0000256" key="1">
    <source>
        <dbReference type="SAM" id="Coils"/>
    </source>
</evidence>
<keyword evidence="1" id="KW-0175">Coiled coil</keyword>
<evidence type="ECO:0000313" key="4">
    <source>
        <dbReference type="Proteomes" id="UP000095431"/>
    </source>
</evidence>
<name>A0A173Z7L9_9FIRM</name>
<dbReference type="InterPro" id="IPR027417">
    <property type="entry name" value="P-loop_NTPase"/>
</dbReference>
<dbReference type="PANTHER" id="PTHR41259:SF1">
    <property type="entry name" value="DOUBLE-STRAND BREAK REPAIR RAD50 ATPASE, PUTATIVE-RELATED"/>
    <property type="match status" value="1"/>
</dbReference>
<feature type="transmembrane region" description="Helical" evidence="2">
    <location>
        <begin position="223"/>
        <end position="243"/>
    </location>
</feature>
<evidence type="ECO:0000313" key="3">
    <source>
        <dbReference type="EMBL" id="CUN71700.1"/>
    </source>
</evidence>
<dbReference type="SUPFAM" id="SSF52540">
    <property type="entry name" value="P-loop containing nucleoside triphosphate hydrolases"/>
    <property type="match status" value="1"/>
</dbReference>
<keyword evidence="2" id="KW-0472">Membrane</keyword>
<evidence type="ECO:0000256" key="2">
    <source>
        <dbReference type="SAM" id="Phobius"/>
    </source>
</evidence>
<dbReference type="RefSeq" id="WP_055199830.1">
    <property type="nucleotide sequence ID" value="NZ_CYZN01000005.1"/>
</dbReference>
<dbReference type="EMBL" id="CYZN01000005">
    <property type="protein sequence ID" value="CUN71700.1"/>
    <property type="molecule type" value="Genomic_DNA"/>
</dbReference>
<dbReference type="Proteomes" id="UP000095431">
    <property type="component" value="Unassembled WGS sequence"/>
</dbReference>
<protein>
    <submittedName>
        <fullName evidence="3">Recombination protein F</fullName>
    </submittedName>
</protein>
<proteinExistence type="predicted"/>
<sequence length="456" mass="52203">MVFRLYWKQAGDRQNMIIRQLNIKNSGEIHDKTLEFSPGINVLYGENESERAIVHTYIKNMFLGDISEAIYDNAVFAAKLKSPTEQDLARELQKFMTGYQGTADSSMNLGRAMQMLKMSRKGYLVQADRKQKETEQERQKLLTRMDDIISDLNDLNGKLDQINEKEESLRMHPGDENGAVILDERMAQAKAKRNSFAMGMLISATAGIFGLILTAIIADSVSVSLIVAVIAAALVGFCGKQQLKYAREFQKRIRMKKRWVSRQEKLRCSKENLRQDYDEKETELCNLKEEYREYEENSFLLTSEEREVQALNMAMETIERMSGNIHLQVGRKLQMRTSQILSEITDGEYQDVQMDAASHMTVTTGNGVEALECLSRGTLELIYFAMRMAAGELLCQEESLPVILDDIFGMYEEEDLEAVLGWMYKEKKQVIISTCSKREMELLDREGIPYGRQIIS</sequence>
<gene>
    <name evidence="3" type="ORF">ERS852478_00870</name>
</gene>
<reference evidence="3 4" key="1">
    <citation type="submission" date="2015-09" db="EMBL/GenBank/DDBJ databases">
        <authorList>
            <consortium name="Pathogen Informatics"/>
        </authorList>
    </citation>
    <scope>NUCLEOTIDE SEQUENCE [LARGE SCALE GENOMIC DNA]</scope>
    <source>
        <strain evidence="3 4">2789STDY5834863</strain>
    </source>
</reference>
<dbReference type="eggNOG" id="COG4717">
    <property type="taxonomic scope" value="Bacteria"/>
</dbReference>
<feature type="transmembrane region" description="Helical" evidence="2">
    <location>
        <begin position="195"/>
        <end position="217"/>
    </location>
</feature>
<dbReference type="PANTHER" id="PTHR41259">
    <property type="entry name" value="DOUBLE-STRAND BREAK REPAIR RAD50 ATPASE, PUTATIVE-RELATED"/>
    <property type="match status" value="1"/>
</dbReference>
<accession>A0A173Z7L9</accession>
<keyword evidence="2" id="KW-0812">Transmembrane</keyword>
<organism evidence="3 4">
    <name type="scientific">Blautia wexlerae</name>
    <dbReference type="NCBI Taxonomy" id="418240"/>
    <lineage>
        <taxon>Bacteria</taxon>
        <taxon>Bacillati</taxon>
        <taxon>Bacillota</taxon>
        <taxon>Clostridia</taxon>
        <taxon>Lachnospirales</taxon>
        <taxon>Lachnospiraceae</taxon>
        <taxon>Blautia</taxon>
    </lineage>
</organism>
<feature type="coiled-coil region" evidence="1">
    <location>
        <begin position="124"/>
        <end position="172"/>
    </location>
</feature>
<dbReference type="Gene3D" id="3.40.50.300">
    <property type="entry name" value="P-loop containing nucleotide triphosphate hydrolases"/>
    <property type="match status" value="2"/>
</dbReference>
<dbReference type="AlphaFoldDB" id="A0A173Z7L9"/>